<reference evidence="2" key="1">
    <citation type="submission" date="2021-06" db="EMBL/GenBank/DDBJ databases">
        <authorList>
            <person name="Hodson N. C."/>
            <person name="Mongue J. A."/>
            <person name="Jaron S. K."/>
        </authorList>
    </citation>
    <scope>NUCLEOTIDE SEQUENCE</scope>
</reference>
<evidence type="ECO:0000313" key="2">
    <source>
        <dbReference type="EMBL" id="CAG7818142.1"/>
    </source>
</evidence>
<evidence type="ECO:0000256" key="1">
    <source>
        <dbReference type="SAM" id="MobiDB-lite"/>
    </source>
</evidence>
<proteinExistence type="predicted"/>
<comment type="caution">
    <text evidence="2">The sequence shown here is derived from an EMBL/GenBank/DDBJ whole genome shotgun (WGS) entry which is preliminary data.</text>
</comment>
<dbReference type="EMBL" id="CAJVCH010412457">
    <property type="protein sequence ID" value="CAG7818142.1"/>
    <property type="molecule type" value="Genomic_DNA"/>
</dbReference>
<accession>A0A8J2PCH2</accession>
<sequence length="209" mass="24335">MERETKFAFAMDKLSYYNAQYRVGCNQLFKGESYFEAENYGKAAGKFAKAIQKLGYSKVLEEKIRICKQTNNEGIYDSLKYKQELVERNEDRRQHYYGQACEAFKFGDIESCQRNIKEVLLLDPKFIPGRILKSEIKLVAKFEKALHQTIVEKEIFLRSLPVIPPTEYWDPSQAGPSENPKEETSDEVNGSHFDPPPSKRMRVYTNIHE</sequence>
<name>A0A8J2PCH2_9HEXA</name>
<dbReference type="Proteomes" id="UP000708208">
    <property type="component" value="Unassembled WGS sequence"/>
</dbReference>
<dbReference type="AlphaFoldDB" id="A0A8J2PCH2"/>
<protein>
    <submittedName>
        <fullName evidence="2">Uncharacterized protein</fullName>
    </submittedName>
</protein>
<organism evidence="2 3">
    <name type="scientific">Allacma fusca</name>
    <dbReference type="NCBI Taxonomy" id="39272"/>
    <lineage>
        <taxon>Eukaryota</taxon>
        <taxon>Metazoa</taxon>
        <taxon>Ecdysozoa</taxon>
        <taxon>Arthropoda</taxon>
        <taxon>Hexapoda</taxon>
        <taxon>Collembola</taxon>
        <taxon>Symphypleona</taxon>
        <taxon>Sminthuridae</taxon>
        <taxon>Allacma</taxon>
    </lineage>
</organism>
<keyword evidence="3" id="KW-1185">Reference proteome</keyword>
<evidence type="ECO:0000313" key="3">
    <source>
        <dbReference type="Proteomes" id="UP000708208"/>
    </source>
</evidence>
<feature type="region of interest" description="Disordered" evidence="1">
    <location>
        <begin position="168"/>
        <end position="209"/>
    </location>
</feature>
<gene>
    <name evidence="2" type="ORF">AFUS01_LOCUS28665</name>
</gene>